<evidence type="ECO:0000256" key="3">
    <source>
        <dbReference type="ARBA" id="ARBA00022452"/>
    </source>
</evidence>
<comment type="caution">
    <text evidence="15">The sequence shown here is derived from an EMBL/GenBank/DDBJ whole genome shotgun (WGS) entry which is preliminary data.</text>
</comment>
<feature type="domain" description="TonB-dependent receptor-like beta-barrel" evidence="13">
    <location>
        <begin position="407"/>
        <end position="815"/>
    </location>
</feature>
<keyword evidence="2 10" id="KW-0813">Transport</keyword>
<accession>A0AAE3XRB5</accession>
<dbReference type="GO" id="GO:0009279">
    <property type="term" value="C:cell outer membrane"/>
    <property type="evidence" value="ECO:0007669"/>
    <property type="project" value="UniProtKB-SubCell"/>
</dbReference>
<evidence type="ECO:0000256" key="4">
    <source>
        <dbReference type="ARBA" id="ARBA00022692"/>
    </source>
</evidence>
<gene>
    <name evidence="15" type="ORF">HNQ88_004799</name>
</gene>
<dbReference type="Gene3D" id="1.25.40.10">
    <property type="entry name" value="Tetratricopeptide repeat domain"/>
    <property type="match status" value="1"/>
</dbReference>
<feature type="domain" description="TonB-dependent receptor plug" evidence="14">
    <location>
        <begin position="137"/>
        <end position="245"/>
    </location>
</feature>
<dbReference type="PROSITE" id="PS52016">
    <property type="entry name" value="TONB_DEPENDENT_REC_3"/>
    <property type="match status" value="1"/>
</dbReference>
<dbReference type="InterPro" id="IPR036942">
    <property type="entry name" value="Beta-barrel_TonB_sf"/>
</dbReference>
<evidence type="ECO:0000256" key="6">
    <source>
        <dbReference type="ARBA" id="ARBA00023077"/>
    </source>
</evidence>
<reference evidence="15" key="1">
    <citation type="submission" date="2023-07" db="EMBL/GenBank/DDBJ databases">
        <title>Genomic Encyclopedia of Type Strains, Phase IV (KMG-IV): sequencing the most valuable type-strain genomes for metagenomic binning, comparative biology and taxonomic classification.</title>
        <authorList>
            <person name="Goeker M."/>
        </authorList>
    </citation>
    <scope>NUCLEOTIDE SEQUENCE</scope>
    <source>
        <strain evidence="15">DSM 26174</strain>
    </source>
</reference>
<comment type="similarity">
    <text evidence="10 11">Belongs to the TonB-dependent receptor family.</text>
</comment>
<dbReference type="Gene3D" id="2.40.170.20">
    <property type="entry name" value="TonB-dependent receptor, beta-barrel domain"/>
    <property type="match status" value="1"/>
</dbReference>
<dbReference type="EMBL" id="JAVDQD010000010">
    <property type="protein sequence ID" value="MDR6241712.1"/>
    <property type="molecule type" value="Genomic_DNA"/>
</dbReference>
<dbReference type="RefSeq" id="WP_309942732.1">
    <property type="nucleotide sequence ID" value="NZ_AP025308.1"/>
</dbReference>
<evidence type="ECO:0000256" key="2">
    <source>
        <dbReference type="ARBA" id="ARBA00022448"/>
    </source>
</evidence>
<keyword evidence="5 12" id="KW-0732">Signal</keyword>
<dbReference type="InterPro" id="IPR012910">
    <property type="entry name" value="Plug_dom"/>
</dbReference>
<dbReference type="GO" id="GO:0015344">
    <property type="term" value="F:siderophore uptake transmembrane transporter activity"/>
    <property type="evidence" value="ECO:0007669"/>
    <property type="project" value="TreeGrafter"/>
</dbReference>
<evidence type="ECO:0000256" key="7">
    <source>
        <dbReference type="ARBA" id="ARBA00023136"/>
    </source>
</evidence>
<evidence type="ECO:0000256" key="8">
    <source>
        <dbReference type="ARBA" id="ARBA00023170"/>
    </source>
</evidence>
<dbReference type="Pfam" id="PF07715">
    <property type="entry name" value="Plug"/>
    <property type="match status" value="1"/>
</dbReference>
<evidence type="ECO:0000259" key="13">
    <source>
        <dbReference type="Pfam" id="PF00593"/>
    </source>
</evidence>
<dbReference type="AlphaFoldDB" id="A0AAE3XRB5"/>
<dbReference type="GO" id="GO:0044718">
    <property type="term" value="P:siderophore transmembrane transport"/>
    <property type="evidence" value="ECO:0007669"/>
    <property type="project" value="TreeGrafter"/>
</dbReference>
<keyword evidence="4 10" id="KW-0812">Transmembrane</keyword>
<keyword evidence="7 10" id="KW-0472">Membrane</keyword>
<dbReference type="InterPro" id="IPR037066">
    <property type="entry name" value="Plug_dom_sf"/>
</dbReference>
<protein>
    <submittedName>
        <fullName evidence="15">Outer membrane cobalamin receptor</fullName>
    </submittedName>
</protein>
<dbReference type="Proteomes" id="UP001185092">
    <property type="component" value="Unassembled WGS sequence"/>
</dbReference>
<dbReference type="Gene3D" id="2.170.130.10">
    <property type="entry name" value="TonB-dependent receptor, plug domain"/>
    <property type="match status" value="1"/>
</dbReference>
<dbReference type="SUPFAM" id="SSF48452">
    <property type="entry name" value="TPR-like"/>
    <property type="match status" value="1"/>
</dbReference>
<evidence type="ECO:0000256" key="5">
    <source>
        <dbReference type="ARBA" id="ARBA00022729"/>
    </source>
</evidence>
<comment type="subcellular location">
    <subcellularLocation>
        <location evidence="1 10">Cell outer membrane</location>
        <topology evidence="1 10">Multi-pass membrane protein</topology>
    </subcellularLocation>
</comment>
<name>A0AAE3XRB5_9BACT</name>
<dbReference type="SUPFAM" id="SSF56935">
    <property type="entry name" value="Porins"/>
    <property type="match status" value="1"/>
</dbReference>
<evidence type="ECO:0000256" key="12">
    <source>
        <dbReference type="SAM" id="SignalP"/>
    </source>
</evidence>
<evidence type="ECO:0000256" key="1">
    <source>
        <dbReference type="ARBA" id="ARBA00004571"/>
    </source>
</evidence>
<dbReference type="Pfam" id="PF00593">
    <property type="entry name" value="TonB_dep_Rec_b-barrel"/>
    <property type="match status" value="1"/>
</dbReference>
<keyword evidence="6 11" id="KW-0798">TonB box</keyword>
<evidence type="ECO:0000256" key="10">
    <source>
        <dbReference type="PROSITE-ProRule" id="PRU01360"/>
    </source>
</evidence>
<feature type="signal peptide" evidence="12">
    <location>
        <begin position="1"/>
        <end position="23"/>
    </location>
</feature>
<keyword evidence="9 10" id="KW-0998">Cell outer membrane</keyword>
<feature type="chain" id="PRO_5042001902" evidence="12">
    <location>
        <begin position="24"/>
        <end position="856"/>
    </location>
</feature>
<proteinExistence type="inferred from homology"/>
<dbReference type="PANTHER" id="PTHR30069:SF29">
    <property type="entry name" value="HEMOGLOBIN AND HEMOGLOBIN-HAPTOGLOBIN-BINDING PROTEIN 1-RELATED"/>
    <property type="match status" value="1"/>
</dbReference>
<evidence type="ECO:0000313" key="15">
    <source>
        <dbReference type="EMBL" id="MDR6241712.1"/>
    </source>
</evidence>
<evidence type="ECO:0000256" key="9">
    <source>
        <dbReference type="ARBA" id="ARBA00023237"/>
    </source>
</evidence>
<evidence type="ECO:0000313" key="16">
    <source>
        <dbReference type="Proteomes" id="UP001185092"/>
    </source>
</evidence>
<keyword evidence="3 10" id="KW-1134">Transmembrane beta strand</keyword>
<keyword evidence="16" id="KW-1185">Reference proteome</keyword>
<dbReference type="PANTHER" id="PTHR30069">
    <property type="entry name" value="TONB-DEPENDENT OUTER MEMBRANE RECEPTOR"/>
    <property type="match status" value="1"/>
</dbReference>
<organism evidence="15 16">
    <name type="scientific">Aureibacter tunicatorum</name>
    <dbReference type="NCBI Taxonomy" id="866807"/>
    <lineage>
        <taxon>Bacteria</taxon>
        <taxon>Pseudomonadati</taxon>
        <taxon>Bacteroidota</taxon>
        <taxon>Cytophagia</taxon>
        <taxon>Cytophagales</taxon>
        <taxon>Persicobacteraceae</taxon>
        <taxon>Aureibacter</taxon>
    </lineage>
</organism>
<dbReference type="InterPro" id="IPR039426">
    <property type="entry name" value="TonB-dep_rcpt-like"/>
</dbReference>
<evidence type="ECO:0000259" key="14">
    <source>
        <dbReference type="Pfam" id="PF07715"/>
    </source>
</evidence>
<sequence length="856" mass="98139">MKYKHLKKYLLFLILFCSFNHLVYSQQGCGTSTLKIAKSYYDIGLFEDAVEKLEFCLNNNGFNKNQLERAYHRLVLCYIQLEDFPKAEENAIKLINMNPLFTPDVEDPKVFFEIIEKIKNGLTDNLIFSASQKRENIRKAPSQTYVVTRQMIDQNAYTTLEQILMDIPGFQVSHINGTITTKIDARGIGGKESDKTLFLINGIQINDFWSNQSKFSSQLPISNVKRIEVIYGPSSTIYGANAYASVVNIITYSHDDRKDLNVNANVSYGTENNYFADLNINGKTESFGADLTFRYYHDEFRDLSDFSEFTYDSTIYSNFDYNQSLSIYGNEAREFARKYPNLLNNKNLDVQKDESGQIISISPSQQGQAVAKNLDVSSLDTLINNRKPAYSNYIDQIYVEGKLYFNNILLGYRTWMSEQGFTNNGTSYSTSGIKNNNLWKPSQSTLYLQYKKSFNKKFTIYNSAYYQLSKVKDGTLNTTLQSYATSRLTLADLAMERPSYWNTTDLYQSSNQFRNKLLVQYQASDNFYLQGGVDYRNSIIQGDLLQTDSSNTVSKSSLKHNSNDIGIYITGQLEANEWAKIVAGIRWNYNVIDQKSGYGSLFNHKLGLVLTPKNFHLKLLTETGFQEPTMMERFKVSESIPINAPDLAPEKNINYELNFGYNDKSFEFDCSAFYNDLYDLVELNETSELQYQYQNTGKGTIKGVQSSVKYKVKKYNFYANYTYLDPKIQQNDSTDKVRIGGISNHVFNFGINSLYFNHLNINLRGNYLSKRTVGDGTSLPQNTKGEFPDLFLLHLAIAYNNIINGLNIKFYMRNLLGREYSDPGYGIQDGIINSYKIPQNDRLFGVILEYKLNINP</sequence>
<keyword evidence="8 15" id="KW-0675">Receptor</keyword>
<dbReference type="InterPro" id="IPR011990">
    <property type="entry name" value="TPR-like_helical_dom_sf"/>
</dbReference>
<dbReference type="InterPro" id="IPR000531">
    <property type="entry name" value="Beta-barrel_TonB"/>
</dbReference>
<evidence type="ECO:0000256" key="11">
    <source>
        <dbReference type="RuleBase" id="RU003357"/>
    </source>
</evidence>